<organism evidence="1 2">
    <name type="scientific">Vaccinium darrowii</name>
    <dbReference type="NCBI Taxonomy" id="229202"/>
    <lineage>
        <taxon>Eukaryota</taxon>
        <taxon>Viridiplantae</taxon>
        <taxon>Streptophyta</taxon>
        <taxon>Embryophyta</taxon>
        <taxon>Tracheophyta</taxon>
        <taxon>Spermatophyta</taxon>
        <taxon>Magnoliopsida</taxon>
        <taxon>eudicotyledons</taxon>
        <taxon>Gunneridae</taxon>
        <taxon>Pentapetalae</taxon>
        <taxon>asterids</taxon>
        <taxon>Ericales</taxon>
        <taxon>Ericaceae</taxon>
        <taxon>Vaccinioideae</taxon>
        <taxon>Vaccinieae</taxon>
        <taxon>Vaccinium</taxon>
    </lineage>
</organism>
<keyword evidence="2" id="KW-1185">Reference proteome</keyword>
<proteinExistence type="predicted"/>
<reference evidence="1 2" key="1">
    <citation type="journal article" date="2021" name="Hortic Res">
        <title>High-quality reference genome and annotation aids understanding of berry development for evergreen blueberry (Vaccinium darrowii).</title>
        <authorList>
            <person name="Yu J."/>
            <person name="Hulse-Kemp A.M."/>
            <person name="Babiker E."/>
            <person name="Staton M."/>
        </authorList>
    </citation>
    <scope>NUCLEOTIDE SEQUENCE [LARGE SCALE GENOMIC DNA]</scope>
    <source>
        <strain evidence="2">cv. NJ 8807/NJ 8810</strain>
        <tissue evidence="1">Young leaf</tissue>
    </source>
</reference>
<dbReference type="Proteomes" id="UP000828048">
    <property type="component" value="Chromosome 3"/>
</dbReference>
<comment type="caution">
    <text evidence="1">The sequence shown here is derived from an EMBL/GenBank/DDBJ whole genome shotgun (WGS) entry which is preliminary data.</text>
</comment>
<accession>A0ACB7YVC2</accession>
<gene>
    <name evidence="1" type="ORF">Vadar_009923</name>
</gene>
<dbReference type="EMBL" id="CM037153">
    <property type="protein sequence ID" value="KAH7857182.1"/>
    <property type="molecule type" value="Genomic_DNA"/>
</dbReference>
<evidence type="ECO:0000313" key="2">
    <source>
        <dbReference type="Proteomes" id="UP000828048"/>
    </source>
</evidence>
<protein>
    <submittedName>
        <fullName evidence="1">Uncharacterized protein</fullName>
    </submittedName>
</protein>
<name>A0ACB7YVC2_9ERIC</name>
<sequence>MSPKMSEQYNSQGFIRSLAPQYIGVWQGHGSEWVARIRLRWNWLIIGTFETAEEAAIAHDEAALRFRGAGARLNFPKRVSTTAKEMLLKDAAKHLKVSISTLKRNLQLTSILHLPLHSVLSLYAAAAAVASHPLMNHQLKPKPNLLSKT</sequence>
<evidence type="ECO:0000313" key="1">
    <source>
        <dbReference type="EMBL" id="KAH7857182.1"/>
    </source>
</evidence>